<dbReference type="Pfam" id="PF17131">
    <property type="entry name" value="LolA_like"/>
    <property type="match status" value="1"/>
</dbReference>
<dbReference type="PANTHER" id="PTHR37507">
    <property type="entry name" value="SPORULATION PROTEIN YDCC"/>
    <property type="match status" value="1"/>
</dbReference>
<dbReference type="InterPro" id="IPR033399">
    <property type="entry name" value="TP_0789-like"/>
</dbReference>
<organism evidence="2">
    <name type="scientific">hydrothermal vent metagenome</name>
    <dbReference type="NCBI Taxonomy" id="652676"/>
    <lineage>
        <taxon>unclassified sequences</taxon>
        <taxon>metagenomes</taxon>
        <taxon>ecological metagenomes</taxon>
    </lineage>
</organism>
<gene>
    <name evidence="2" type="ORF">MNBD_NITROSPINAE03-285</name>
</gene>
<reference evidence="2" key="1">
    <citation type="submission" date="2018-06" db="EMBL/GenBank/DDBJ databases">
        <authorList>
            <person name="Zhirakovskaya E."/>
        </authorList>
    </citation>
    <scope>NUCLEOTIDE SEQUENCE</scope>
</reference>
<evidence type="ECO:0000313" key="2">
    <source>
        <dbReference type="EMBL" id="VAX15524.1"/>
    </source>
</evidence>
<dbReference type="Gene3D" id="2.50.20.10">
    <property type="entry name" value="Lipoprotein localisation LolA/LolB/LppX"/>
    <property type="match status" value="1"/>
</dbReference>
<proteinExistence type="predicted"/>
<accession>A0A3B1BUI1</accession>
<dbReference type="PANTHER" id="PTHR37507:SF2">
    <property type="entry name" value="SPORULATION PROTEIN YDCC"/>
    <property type="match status" value="1"/>
</dbReference>
<protein>
    <recommendedName>
        <fullName evidence="1">Uncharacterized protein TP-0789 domain-containing protein</fullName>
    </recommendedName>
</protein>
<dbReference type="EMBL" id="UOGB01000021">
    <property type="protein sequence ID" value="VAX15524.1"/>
    <property type="molecule type" value="Genomic_DNA"/>
</dbReference>
<dbReference type="AlphaFoldDB" id="A0A3B1BUI1"/>
<feature type="domain" description="Uncharacterized protein TP-0789" evidence="1">
    <location>
        <begin position="139"/>
        <end position="248"/>
    </location>
</feature>
<name>A0A3B1BUI1_9ZZZZ</name>
<evidence type="ECO:0000259" key="1">
    <source>
        <dbReference type="Pfam" id="PF17131"/>
    </source>
</evidence>
<sequence length="269" mass="30256">MPRKVSIVALSFILLFLSAPGKASAESIDPVIKKMVAKYKKINAKLKDLSFEQEMEMTDPSGRSVTQKIKYFKKGKKYRMDMAMKMPPNPDLPPGMGEIKTIMIFDGKNKWAISSMTGKQNMGPPAKGDDADWWSSMNMENIGDVKAKLVGSEKVGGRDCYLIESVENGDKIKMWLDKNSFTQVKMETKNKEGSLQMLFSDHKKVGGLFEWPYTTTMMQNGKKMATIKVKWMKINTGLSSALFDANAVKAPAGMNMQEMMEKMMKQRGK</sequence>
<dbReference type="InterPro" id="IPR052944">
    <property type="entry name" value="Sporulation_related"/>
</dbReference>